<evidence type="ECO:0000313" key="1">
    <source>
        <dbReference type="EMBL" id="PJA02336.1"/>
    </source>
</evidence>
<dbReference type="Proteomes" id="UP000231469">
    <property type="component" value="Unassembled WGS sequence"/>
</dbReference>
<dbReference type="AlphaFoldDB" id="A0A2M7VKP2"/>
<gene>
    <name evidence="1" type="ORF">COX73_01315</name>
</gene>
<reference evidence="2" key="1">
    <citation type="submission" date="2017-09" db="EMBL/GenBank/DDBJ databases">
        <title>Depth-based differentiation of microbial function through sediment-hosted aquifers and enrichment of novel symbionts in the deep terrestrial subsurface.</title>
        <authorList>
            <person name="Probst A.J."/>
            <person name="Ladd B."/>
            <person name="Jarett J.K."/>
            <person name="Geller-Mcgrath D.E."/>
            <person name="Sieber C.M.K."/>
            <person name="Emerson J.B."/>
            <person name="Anantharaman K."/>
            <person name="Thomas B.C."/>
            <person name="Malmstrom R."/>
            <person name="Stieglmeier M."/>
            <person name="Klingl A."/>
            <person name="Woyke T."/>
            <person name="Ryan C.M."/>
            <person name="Banfield J.F."/>
        </authorList>
    </citation>
    <scope>NUCLEOTIDE SEQUENCE [LARGE SCALE GENOMIC DNA]</scope>
</reference>
<dbReference type="EMBL" id="PFPS01000056">
    <property type="protein sequence ID" value="PJA02336.1"/>
    <property type="molecule type" value="Genomic_DNA"/>
</dbReference>
<proteinExistence type="predicted"/>
<evidence type="ECO:0008006" key="3">
    <source>
        <dbReference type="Google" id="ProtNLM"/>
    </source>
</evidence>
<sequence length="119" mass="14319">MKPTLGILLNLGDSFKTYRQSGRDIHWRNNYLKYYPHEFNQPLVFSYYHEPNPFPELIKLLPNRTSLPRFIYTFLIPFIYFKQLKSCQVLRVKQMPGVWPALIAKLFWRLPVISTYGYD</sequence>
<organism evidence="1 2">
    <name type="scientific">bacterium (Candidatus Gribaldobacteria) CG_4_10_14_0_2_um_filter_36_18</name>
    <dbReference type="NCBI Taxonomy" id="2014264"/>
    <lineage>
        <taxon>Bacteria</taxon>
        <taxon>Candidatus Gribaldobacteria</taxon>
    </lineage>
</organism>
<accession>A0A2M7VKP2</accession>
<name>A0A2M7VKP2_9BACT</name>
<evidence type="ECO:0000313" key="2">
    <source>
        <dbReference type="Proteomes" id="UP000231469"/>
    </source>
</evidence>
<feature type="non-terminal residue" evidence="1">
    <location>
        <position position="119"/>
    </location>
</feature>
<comment type="caution">
    <text evidence="1">The sequence shown here is derived from an EMBL/GenBank/DDBJ whole genome shotgun (WGS) entry which is preliminary data.</text>
</comment>
<protein>
    <recommendedName>
        <fullName evidence="3">Glycosyltransferase subfamily 4-like N-terminal domain-containing protein</fullName>
    </recommendedName>
</protein>